<dbReference type="InterPro" id="IPR023159">
    <property type="entry name" value="SO1590-like_sf"/>
</dbReference>
<comment type="caution">
    <text evidence="1">The sequence shown here is derived from an EMBL/GenBank/DDBJ whole genome shotgun (WGS) entry which is preliminary data.</text>
</comment>
<name>A0A839URY6_9GAMM</name>
<dbReference type="Proteomes" id="UP000559987">
    <property type="component" value="Unassembled WGS sequence"/>
</dbReference>
<dbReference type="AlphaFoldDB" id="A0A839URY6"/>
<protein>
    <recommendedName>
        <fullName evidence="3">DUF3224 domain-containing protein</fullName>
    </recommendedName>
</protein>
<dbReference type="InterPro" id="IPR021607">
    <property type="entry name" value="DUF3224"/>
</dbReference>
<dbReference type="SUPFAM" id="SSF159238">
    <property type="entry name" value="SO1590-like"/>
    <property type="match status" value="1"/>
</dbReference>
<reference evidence="1 2" key="1">
    <citation type="submission" date="2020-08" db="EMBL/GenBank/DDBJ databases">
        <title>Genomic Encyclopedia of Type Strains, Phase III (KMG-III): the genomes of soil and plant-associated and newly described type strains.</title>
        <authorList>
            <person name="Whitman W."/>
        </authorList>
    </citation>
    <scope>NUCLEOTIDE SEQUENCE [LARGE SCALE GENOMIC DNA]</scope>
    <source>
        <strain evidence="1 2">CECT 8571</strain>
    </source>
</reference>
<dbReference type="Pfam" id="PF11528">
    <property type="entry name" value="DUF3224"/>
    <property type="match status" value="1"/>
</dbReference>
<dbReference type="Gene3D" id="2.40.350.10">
    <property type="entry name" value="SO1590-like"/>
    <property type="match status" value="1"/>
</dbReference>
<evidence type="ECO:0008006" key="3">
    <source>
        <dbReference type="Google" id="ProtNLM"/>
    </source>
</evidence>
<gene>
    <name evidence="1" type="ORF">FHS30_002437</name>
</gene>
<proteinExistence type="predicted"/>
<keyword evidence="2" id="KW-1185">Reference proteome</keyword>
<dbReference type="EMBL" id="JACHXZ010000003">
    <property type="protein sequence ID" value="MBB3169229.1"/>
    <property type="molecule type" value="Genomic_DNA"/>
</dbReference>
<evidence type="ECO:0000313" key="1">
    <source>
        <dbReference type="EMBL" id="MBB3169229.1"/>
    </source>
</evidence>
<dbReference type="RefSeq" id="WP_183910710.1">
    <property type="nucleotide sequence ID" value="NZ_JACHXZ010000003.1"/>
</dbReference>
<accession>A0A839URY6</accession>
<organism evidence="1 2">
    <name type="scientific">Simiduia aestuariiviva</name>
    <dbReference type="NCBI Taxonomy" id="1510459"/>
    <lineage>
        <taxon>Bacteria</taxon>
        <taxon>Pseudomonadati</taxon>
        <taxon>Pseudomonadota</taxon>
        <taxon>Gammaproteobacteria</taxon>
        <taxon>Cellvibrionales</taxon>
        <taxon>Cellvibrionaceae</taxon>
        <taxon>Simiduia</taxon>
    </lineage>
</organism>
<sequence length="127" mass="13392">MKEIKGDFSVQLTPQMEDPVPVGRLLIDKTYTGPLSGSGKGQMLSKRTAQEGSAGYVALEEFVGEVEGKAGSFTLMHVGVMSGGHSELKVQIVPDSGAEALAGISGAMEIDIADGKHSYRFSYSLPE</sequence>
<evidence type="ECO:0000313" key="2">
    <source>
        <dbReference type="Proteomes" id="UP000559987"/>
    </source>
</evidence>